<dbReference type="Pfam" id="PF00435">
    <property type="entry name" value="Spectrin"/>
    <property type="match status" value="2"/>
</dbReference>
<evidence type="ECO:0000259" key="17">
    <source>
        <dbReference type="PROSITE" id="PS50021"/>
    </source>
</evidence>
<dbReference type="OrthoDB" id="18853at2759"/>
<dbReference type="InterPro" id="IPR001589">
    <property type="entry name" value="Actinin_actin-bd_CS"/>
</dbReference>
<dbReference type="FunFam" id="1.10.418.10:FF:000050">
    <property type="entry name" value="nesprin-2 isoform X2"/>
    <property type="match status" value="1"/>
</dbReference>
<feature type="compositionally biased region" description="Acidic residues" evidence="16">
    <location>
        <begin position="4023"/>
        <end position="4034"/>
    </location>
</feature>
<evidence type="ECO:0000256" key="2">
    <source>
        <dbReference type="ARBA" id="ARBA00008619"/>
    </source>
</evidence>
<dbReference type="OMA" id="GKDHKSP"/>
<comment type="similarity">
    <text evidence="2">Belongs to the nesprin family.</text>
</comment>
<dbReference type="SMART" id="SM01249">
    <property type="entry name" value="KASH"/>
    <property type="match status" value="1"/>
</dbReference>
<dbReference type="CTD" id="23224"/>
<dbReference type="GeneID" id="117675171"/>
<reference evidence="20 21" key="1">
    <citation type="submission" date="2025-04" db="UniProtKB">
        <authorList>
            <consortium name="RefSeq"/>
        </authorList>
    </citation>
    <scope>IDENTIFICATION</scope>
    <source>
        <tissue evidence="20 21">Blood</tissue>
    </source>
</reference>
<feature type="region of interest" description="Disordered" evidence="16">
    <location>
        <begin position="6289"/>
        <end position="6309"/>
    </location>
</feature>
<feature type="compositionally biased region" description="Basic and acidic residues" evidence="16">
    <location>
        <begin position="4224"/>
        <end position="4234"/>
    </location>
</feature>
<dbReference type="SUPFAM" id="SSF47576">
    <property type="entry name" value="Calponin-homology domain, CH-domain"/>
    <property type="match status" value="1"/>
</dbReference>
<dbReference type="Pfam" id="PF25035">
    <property type="entry name" value="SYNE1"/>
    <property type="match status" value="1"/>
</dbReference>
<dbReference type="PROSITE" id="PS50021">
    <property type="entry name" value="CH"/>
    <property type="match status" value="2"/>
</dbReference>
<feature type="coiled-coil region" evidence="15">
    <location>
        <begin position="3918"/>
        <end position="3959"/>
    </location>
</feature>
<dbReference type="Pfam" id="PF25034">
    <property type="entry name" value="Spectrin_SYNE1"/>
    <property type="match status" value="2"/>
</dbReference>
<dbReference type="Pfam" id="PF00307">
    <property type="entry name" value="CH"/>
    <property type="match status" value="2"/>
</dbReference>
<evidence type="ECO:0000313" key="21">
    <source>
        <dbReference type="RefSeq" id="XP_034289453.1"/>
    </source>
</evidence>
<keyword evidence="12" id="KW-0539">Nucleus</keyword>
<dbReference type="InterPro" id="IPR036872">
    <property type="entry name" value="CH_dom_sf"/>
</dbReference>
<keyword evidence="10" id="KW-0009">Actin-binding</keyword>
<evidence type="ECO:0000313" key="20">
    <source>
        <dbReference type="RefSeq" id="XP_034289452.1"/>
    </source>
</evidence>
<protein>
    <submittedName>
        <fullName evidence="20 21">Nesprin-2 isoform X1</fullName>
    </submittedName>
</protein>
<keyword evidence="5 14" id="KW-0812">Transmembrane</keyword>
<gene>
    <name evidence="20 21 22" type="primary">SYNE2</name>
</gene>
<evidence type="ECO:0000256" key="10">
    <source>
        <dbReference type="ARBA" id="ARBA00023203"/>
    </source>
</evidence>
<feature type="domain" description="KASH" evidence="18">
    <location>
        <begin position="6733"/>
        <end position="6792"/>
    </location>
</feature>
<feature type="region of interest" description="Disordered" evidence="16">
    <location>
        <begin position="4019"/>
        <end position="4045"/>
    </location>
</feature>
<dbReference type="CDD" id="cd00176">
    <property type="entry name" value="SPEC"/>
    <property type="match status" value="3"/>
</dbReference>
<dbReference type="RefSeq" id="XP_034289452.1">
    <property type="nucleotide sequence ID" value="XM_034433561.1"/>
</dbReference>
<feature type="topological domain" description="Perinuclear space" evidence="14">
    <location>
        <begin position="6763"/>
        <end position="6792"/>
    </location>
</feature>
<feature type="region of interest" description="Disordered" evidence="16">
    <location>
        <begin position="4059"/>
        <end position="4108"/>
    </location>
</feature>
<dbReference type="FunFam" id="1.20.58.60:FF:000174">
    <property type="entry name" value="Spectrin repeat-containing, nuclear envelope 2"/>
    <property type="match status" value="1"/>
</dbReference>
<dbReference type="Gene3D" id="1.10.418.10">
    <property type="entry name" value="Calponin-like domain"/>
    <property type="match status" value="2"/>
</dbReference>
<evidence type="ECO:0000256" key="3">
    <source>
        <dbReference type="ARBA" id="ARBA00022490"/>
    </source>
</evidence>
<evidence type="ECO:0000256" key="6">
    <source>
        <dbReference type="ARBA" id="ARBA00022737"/>
    </source>
</evidence>
<dbReference type="InterPro" id="IPR002017">
    <property type="entry name" value="Spectrin_repeat"/>
</dbReference>
<feature type="coiled-coil region" evidence="15">
    <location>
        <begin position="6599"/>
        <end position="6628"/>
    </location>
</feature>
<feature type="region of interest" description="Disordered" evidence="16">
    <location>
        <begin position="942"/>
        <end position="977"/>
    </location>
</feature>
<feature type="region of interest" description="Disordered" evidence="16">
    <location>
        <begin position="6372"/>
        <end position="6393"/>
    </location>
</feature>
<dbReference type="GO" id="GO:0005856">
    <property type="term" value="C:cytoskeleton"/>
    <property type="evidence" value="ECO:0007669"/>
    <property type="project" value="UniProtKB-SubCell"/>
</dbReference>
<organism evidence="19 21">
    <name type="scientific">Pantherophis guttatus</name>
    <name type="common">Corn snake</name>
    <name type="synonym">Elaphe guttata</name>
    <dbReference type="NCBI Taxonomy" id="94885"/>
    <lineage>
        <taxon>Eukaryota</taxon>
        <taxon>Metazoa</taxon>
        <taxon>Chordata</taxon>
        <taxon>Craniata</taxon>
        <taxon>Vertebrata</taxon>
        <taxon>Euteleostomi</taxon>
        <taxon>Lepidosauria</taxon>
        <taxon>Squamata</taxon>
        <taxon>Bifurcata</taxon>
        <taxon>Unidentata</taxon>
        <taxon>Episquamata</taxon>
        <taxon>Toxicofera</taxon>
        <taxon>Serpentes</taxon>
        <taxon>Colubroidea</taxon>
        <taxon>Colubridae</taxon>
        <taxon>Colubrinae</taxon>
        <taxon>Pantherophis</taxon>
    </lineage>
</organism>
<dbReference type="PANTHER" id="PTHR14514:SF4">
    <property type="entry name" value="NESPRIN-2"/>
    <property type="match status" value="1"/>
</dbReference>
<dbReference type="FunFam" id="1.20.58.60:FF:000073">
    <property type="entry name" value="Nesprin-1 isoform 1"/>
    <property type="match status" value="1"/>
</dbReference>
<feature type="compositionally biased region" description="Polar residues" evidence="16">
    <location>
        <begin position="4085"/>
        <end position="4097"/>
    </location>
</feature>
<dbReference type="FunFam" id="1.20.58.60:FF:000126">
    <property type="entry name" value="Spectrin repeat containing, nuclear envelope 1a"/>
    <property type="match status" value="1"/>
</dbReference>
<feature type="coiled-coil region" evidence="15">
    <location>
        <begin position="6460"/>
        <end position="6508"/>
    </location>
</feature>
<feature type="domain" description="Calponin-homology (CH)" evidence="17">
    <location>
        <begin position="181"/>
        <end position="286"/>
    </location>
</feature>
<dbReference type="Pfam" id="PF10541">
    <property type="entry name" value="KASH"/>
    <property type="match status" value="1"/>
</dbReference>
<feature type="compositionally biased region" description="Polar residues" evidence="16">
    <location>
        <begin position="4235"/>
        <end position="4252"/>
    </location>
</feature>
<evidence type="ECO:0000256" key="15">
    <source>
        <dbReference type="SAM" id="Coils"/>
    </source>
</evidence>
<dbReference type="Proteomes" id="UP001652622">
    <property type="component" value="Unplaced"/>
</dbReference>
<feature type="region of interest" description="Disordered" evidence="16">
    <location>
        <begin position="6224"/>
        <end position="6258"/>
    </location>
</feature>
<evidence type="ECO:0000256" key="1">
    <source>
        <dbReference type="ARBA" id="ARBA00004245"/>
    </source>
</evidence>
<feature type="domain" description="Calponin-homology (CH)" evidence="17">
    <location>
        <begin position="31"/>
        <end position="136"/>
    </location>
</feature>
<evidence type="ECO:0000256" key="8">
    <source>
        <dbReference type="ARBA" id="ARBA00023054"/>
    </source>
</evidence>
<dbReference type="CDD" id="cd21244">
    <property type="entry name" value="CH_SYNE2_rpt2"/>
    <property type="match status" value="1"/>
</dbReference>
<dbReference type="RefSeq" id="XP_034289454.1">
    <property type="nucleotide sequence ID" value="XM_034433563.1"/>
</dbReference>
<evidence type="ECO:0000313" key="19">
    <source>
        <dbReference type="Proteomes" id="UP001652622"/>
    </source>
</evidence>
<dbReference type="PROSITE" id="PS00019">
    <property type="entry name" value="ACTININ_1"/>
    <property type="match status" value="1"/>
</dbReference>
<dbReference type="GO" id="GO:0005640">
    <property type="term" value="C:nuclear outer membrane"/>
    <property type="evidence" value="ECO:0007669"/>
    <property type="project" value="UniProtKB-SubCell"/>
</dbReference>
<proteinExistence type="inferred from homology"/>
<dbReference type="FunFam" id="1.10.418.10:FF:000053">
    <property type="entry name" value="nesprin-2 isoform X3"/>
    <property type="match status" value="1"/>
</dbReference>
<comment type="subcellular location">
    <subcellularLocation>
        <location evidence="1">Cytoplasm</location>
        <location evidence="1">Cytoskeleton</location>
    </subcellularLocation>
    <subcellularLocation>
        <location evidence="13">Nucleus outer membrane</location>
        <topology evidence="13">Single-pass type IV membrane protein</topology>
    </subcellularLocation>
</comment>
<dbReference type="PANTHER" id="PTHR14514">
    <property type="entry name" value="PKA ANCHORING PROTEIN"/>
    <property type="match status" value="1"/>
</dbReference>
<feature type="coiled-coil region" evidence="15">
    <location>
        <begin position="3764"/>
        <end position="3852"/>
    </location>
</feature>
<feature type="coiled-coil region" evidence="15">
    <location>
        <begin position="2503"/>
        <end position="2540"/>
    </location>
</feature>
<keyword evidence="7" id="KW-1133">Transmembrane helix</keyword>
<dbReference type="InterPro" id="IPR018159">
    <property type="entry name" value="Spectrin/alpha-actinin"/>
</dbReference>
<dbReference type="InterPro" id="IPR001715">
    <property type="entry name" value="CH_dom"/>
</dbReference>
<keyword evidence="6" id="KW-0677">Repeat</keyword>
<evidence type="ECO:0000256" key="9">
    <source>
        <dbReference type="ARBA" id="ARBA00023136"/>
    </source>
</evidence>
<dbReference type="InterPro" id="IPR012315">
    <property type="entry name" value="KASH"/>
</dbReference>
<evidence type="ECO:0000256" key="11">
    <source>
        <dbReference type="ARBA" id="ARBA00023212"/>
    </source>
</evidence>
<keyword evidence="11" id="KW-0206">Cytoskeleton</keyword>
<evidence type="ECO:0000256" key="5">
    <source>
        <dbReference type="ARBA" id="ARBA00022692"/>
    </source>
</evidence>
<sequence length="6792" mass="786125">MEPLKTSLVSEELSSTEIDDRHYSLQAEQEDTQKRTFTSWVNSQLEKHPSPSLILDLYSDIGKGHVLLDLLEVLSGQQLPREKGSNTFQCRSNIENALTFLKNRSLKLINIHVADIIEGKPSIVLGLIWIIILHFHIEELAKALPCGYSHSSLDSPGTVDLSPAASPTARTNVKAKERWKISAKKAVLLWAKEQCDRHGSISVADFKSSWRNGLAFLAIIHALRPGLVDMEKAKERTNKENLREAFQIAEKELSIPRLLEPEDVDVTSPDEKSIMTYVAQFLQYFKSLPVAEDRMQGKIKETLSWLNAQECKLTKLLTELENASFYRKFEAMLTFTEAFNEEKKAFIPILESKRKGPELDGDYSEMKEAWDNLSYQMTEWKAELDNMLPPSLSATEAWLKETEQHLAHNLPISQDHLKATAALEEKLRAVQNSMESFQQHLETLQSFDNRDNAGMLVVPPQKLEEMRKRFSKVQLENFSIIAEYYCSSSSALFNELTSKLNIWNIKFGTKETVELLLLDWHNFIEEKGFLGQLDTALQVCEAQKNKMIKDPNLEIDLEETVKLFKMTEVQISKCREYINNVNDTLKKVLSSWAIYVENIQLLKPWLEETRKDHLKKISPETLAAWNSRHGSLNEAGNFLIESSNAEVGSAVSGELKKLNRKWAKLIKKTKFEMKLLRMQEEEMMLVTDNNGNVETSKKFNPDVFNNPVEPSKELPKMCFEKAEIAPISLQTDPCTPDEFFSEDEDKLNFEKAHKELETIVLKAVHLVGQNTIPEEPHSKYEEAFSILDTNILSKFLKAAEQLKSILSAHEKALVEERSKDVCERWEAARCEIMSYIHLKLKIEREKFNKTFSNLNKQINKEKKLLNAGKTKGLIEEHEAFFSQQGSLGELNTCLQALKTMSDKITKVEKESKIKLPIAEYEQKKKELQKCAATIYNELVSRTGDDHSSEKGEFTPASVNEEKVSSQNPEAEKDSEDVSCINLEPEKEFQNGRHHAEKLKSDGDVALKKLKESYDIARHNLKLHLKNIRDTITPSLIDDVRNISSLHKKLQILEALDSKGDSSWKLFDSLASQLMKFSCEMDLEDLHKEWDELQFALDKRMESLKAALALVMPIENEWVLLCRSEEQLCKRDIPRCVMSKTDLLYKKLKKIQASISNCIEQCNSQEQKSPAGWTIDQRDRQAIGLMISEYKIRLEEMSQKIQAIETVLQDFESFLASLRHIQCSMDASTSLSWSPQSMQEVSHMEKEAKSLDEKLKQLHIYLVEAESGEKKMSCEELVAALLVKEYPSIGSEATQNQKTEEFSLRNNELFKNLQDIYDSINVIGLRDPTIPAISQRLKLLDELWKKLDRCAPEMKALNEISQFSQLPKAQENEVSQQWRFTQDLWKKTKLAITEKREYCKSTMELLKQYQSCKTCLTSIILKQENALSQQASYMGKENLQKIIAKVNMAKEEFNSYSEDVDRLNQMCKNLQSQVNKMKSFEEPPFENEANAIVDRWLDINERTESYCENLERALALWDKLLNISSLIDEWSDTVQKNLDDGNVTEKELEELEADVLFQEKKLEEFDTQVDEIQDLLNGSEPPLELQVIKSSLLNKMEVIRKHLPNKSDPTEVNGSTTELKGDLDLAKTQIGMTESLLEALSPSDPLEIFTKLEEIHQKILHQKQHVKLLQKGTGYLNPDVIELKKLLTSITDLFNSKKQIFQDHFTNLLNYQCKHFDDWFSNLQISLEECFDSSETKEMVEKKIHQLTSFLNFEDKGNDIDEVKTVLNQVKNYLPKSDVHRLSNWVRDQEVELQRVISKCQSRKIELHYFFQQFARLEKDFKSLQKWLRTQEEKWQQVQKEKTEIEHFYQILLNQREWFDSFDWRANYLKNSGFFKDETVVESAQFVSKYKRLVNHVQKTLGVTEMYCVERKHFEDLVRNMFCWVEILKKPLLEMSAEESEISLEERLLKIQEITLLQEEGNAKLQTIIAVGEHLKCDDKSKNLAIEQIISDVQKKWDSTIHLVIGCLKDQEQLQHQIEYVKQTEDAIKALFYEVEKQKQGLNVDIHPNSQQGQSQLNKYSALLKEIEGLTLLLNELTRQRNSLETCTNSFSAESLIALQHLYQCLLSRLQNTTKLLEGCVEGRQQCEELTTLLITSLEELWEPLGADQNQVQYDILCQAEYRLQEVVALMDSIRLEQTYMKDEIDAPQIKPRHLKTKYGLEHETEDIHSDILKHNKEMDNETTNREKLENSFRVKNQLDREAPELFPEWLTRKVQLPSCLALVSEERAAAVTEQELKGNLMEAHNFQSSASQCAKQRQKSEQILADDYPNESPQQQLGYQKKLQATCAWSEMPQTILPLMNGKVMEADPTPLSIIHPSPESKQAYLEDQAIAEYAELEQKINKVKIWTAELDIVLMKDQLREIEDLCLQLEKKKAQALSVWPEHSTVAEGSQPNHQGTHSVTSSSWDRLLQELMAAKEAKQNQFNLVNRYHKCLTTVQSSMKHLLAEKENIYTRGPVEDTVLLENLNKLLASLQKENSFLDKLRIEQENLSRHLSTLDKELVQSQVDQAEQWWKQMGDCLQKKQCCVAAEVDEFKLFMDKAQELQSCLQQQYDLQTGLSAPGTEERPCSISIPLELRILKRNISLLKRNAEVQMKRMWSDPGKTALENTINDLQSQAEELEQMTPKENVQITDSHPQTYEIRKEIEDAILGNKILMHHLDERAALFPDDLLSQIKCCKAVISDAKEKEPTFIRLADEAQHVASHMPSKEDSALSILSHELQTGYQFLILKSSQKLQQLESQLGKRDKLFANIEKFEAQLQKIMAASSLDIDKTNIKSEFDHMQNLLQKTPKKIQEMEALVDANCNDSSEGLNAFEQLFLNDCLRSLKSRAKRVHRVIQIKGRLVQHKMGAYKKFSEEIRAVQQDLSNLHVDELELSPEELLSKNQVIKDKLNIFKERTLAIQSRLSYLDQYQEIWKWLDPKWDTSPLDELKDQFYKAKDNLDKRGKCLKNLFAEYDRHQIVLSEIEAIVSSIQKECGDLKDLTSSTPDASLISGKKLMWRIEHAKYITQEAFKLFKKNKSFSASLKKANMKQIKSLDAKIDGLEQTICSMIVANQEICKYKQSFQSKLGHSLRTLKQIQSEFQQPILLDLKIQMIPYEMMYCKVLKGATEAEIRAAEDIITKEKSSTKQTCLHSESLDKEIEEFQNLKIQLRADFAKHTEALDEAFKMVKLYNKAVEKSADLLSQCEAFLSTPLLDLPKLEESHLDFAKKQEESESAKAEVEALTCTLKKSIKSKAKLQVEKALDDLTARNLTIKEQSQKRNSYIQRYTEKYHSFKNSKERICVELNNAEKVLWKCLYYIPVSYKESLEHSEQNKMLLSQLLSTKEELMKLRRDAQSLSFMCKENDGVLIVPIVSMLWLKWLYLFNIAKEREGKCEEQNQEWKSVSEELERETIILDSLQEELPESLQDKQQATKEELEEFLESASNYIENVDTEKLLLRLILCRLRNILSVPVSLSGKESLPIVCEIQNMQQRTEELCQKAQTEKEAVQSELIYQTKCSEELKAMKTSFQGIISQLCDIDLETPDEKALKLEEIQRVVDSKKQIMDNLQIKFTEIYRIVPVGIEEHLEDCKGMLHDLEEKVSTEFLKNSPHYSTEKKIEDINKGLQAVKNMLHQKSENISKAKEIQKRIWDLLDLWHYKMNELDSEVQDIVEQDPHQAQELMDRWMIPLQQYQHVSQHAERRTTDLNRAASKLEECDELLKSIQVWLENTSHLLTEEVKSDSAKALNKHASALEMALEDSEQKQSILSAISPELKELSPLIETDSTVQELREVNEQIKALQQKIMEILPCIQHLADDVEAVESEVKRMGKDIEKMKTILSPSEDTFDFSPKEHLKHCKVILAHICPMKKALAEMQSYKAKLRLTDMRMQPLSVFQRTKQLLKELKVLERLIEKQNTLLEPIVKEMEELEQQIDFLKQSQFPKSNLDELSMENLWPVQDPTFLKDEEVERVKQQIALLCQQKEDILTAMKNALVELHQNQEPPEAEDSDLESPEENGSAVELQPKKRGSLAFLPSLVEEAEDSSFHNEEVDSDTPKAMSSEDSLDSPTKGKSSTHLTNPPECLWRSLSNTKATKDTVRSDSEPAQVLHVCQAQIAELELWLDQVKESLGSEAQICRMQQSVEQHLAACQVMLTEIEQKVMWLLEECKGTSTTNSSGLEQETENLSLNLKNVKCKLEKVQRMLQEKHTEEQKSTNEETSVNFPQSVRLDSSTSFPNGTSERALFIRPNGFQHKQELLLKLSEQDNLIDFLEVYMEKIQPQPKSNTVLELQTSNEAVSSGNEPLGLTSKDQTGDKWQYLQEELLLKKNAPHCQLDELQISTKINILPLGATSSVRTPTIEELKTYTAQLDNLSQEASTQENETGENALSLDGKLFELFLAISRCLNNMEQMLGTCVLSSEEAPVQQVLYETLSAELQKLHTDIGDKKDDLLKSITSAGGNSERFSQCFSNLQAWLQLTQTAAASRSESMKTEMDHYINYQNEIRHLYDALIEKKSSLQQFFSETSGHNISEQFQQMDVFESDLQNFETQAAKLRDRGERVHLPVAVTHDVNKLEEVLDDLWEFLRVKQKELSSSFIKEQQCETLLQGFAELIELGKKKLVSKLKITSRSDLDLYLQNHKSFFCKLNGHMLLVQKVAASILQNREKYWKDMVEKSKSLEEQAIQQGTHLEKVLQDWMAFDENYVSFCQKLEAISPTVPFVALVEETEERVMERTQLLQEIQKNIEREQARYYQIVKEGKNLTELLSCPEVQSKIEKLEHQWSSFSQRVDHELQRLHTLHKLLSSYNKDSKELNVWLESAQQNVNYWKEQSLNASQDQNTVRNHIQSLLEFSKEVDEKSSLKSSVISTGNQLLLIKESDDAKLRSALAEYEQRWTDLVVQLPGIQEKFHQLQMAKLPSYEAITELNAWMNCIDQQRRDEVVIHLQSSASLKDLLRRYKEYVMEMNFKQWIVDYVNQSLLQLTPCDVESKRYERTSFAECLGELNMNWHHLQGTLNEKIKELEHILESVVKNENKAQSLGSWLEAQSRRLKHLKSPASSILAQGTLKDCKVLENQLAVKSKEVDQLKNNLTALKDCADTAKKVGFTTTDLAEMRTSIINQVAQLKSSTESALEYWKTYDEAWDEIRLMLANAVYFLEHSKNPFITMKSLKKQVEDLQSLQDKAEGNKEIWARLQTAVDNLKKVCDPSFSEIIEQKHEEARTRWILTNKNIEEKLHKARAHFHLWEFYTEVSAKLDKYEEQYDSQLMPDTLSSCTMDFLTEKAENIKRLQLGLQDIKEYYLQASEAGDTSITQLAEPETQNLLQEKHQPLQRISYLEKMLQMKADVYQYGLLQLENFGNSLEKLENHVKISTEILDNSCENNKNLELLMSQLLSLTSLSPEMERLNEVSFRLPLCDFTVKRLQNLNRQWTQKTALVLEQCSELQKNQSDDKKFLQQCQNWVQFLEKMKESLKQNMPGTLEKLQEQQKEYEILQTEISINQQIFSCLVSKALNMLGSGEAENRTEFISRLTQLKEQWQSVVRMVHRKKSDIDSLVKEWQKFTTLLQDLTKFLMDTNSYIAAVKSQEKYRLDQIRNLNHKFKNKEILQKRWQTRYSLILDTGEKLLGTVALEAKAAMQLEMNKLQANWDNTQLQLEKITRQFQGTIQTWENCERQVKDLGHVLLELKGSINKPLPIEHDVLPATLEQVKVLEKSLTNWSQNAKELDVQKVKLAQFILPEDVMVLREQIERLHSQWEELCLRVSLHKQEIEERLNAWIVFNEKNKELCTWLMQMEEKVPQSADISIEDMIEKLQKDYMEEINLFNESQLVHFKQMGNQLIKSSNQSRGAEIEEKLNKINDRWQHLFDVIGGRVKKLKDTFAFIQQLDKNMSHLHTWLARIESELSKPIVYDICDNQEIQRRLAEQQDLQRDIEQHTAGVESVFNICEILLHDSDACANETECDSIQQTTRSLERRWRNICAMSIERRMKIEATWRLWQKFLEDYSRFEVWLKTAEKTAAYPNSSEILYVTAKEELKKFEAFQRQIHERLTQLELINKQYRRLARENRTDSANKLKQMVYEGNHRWDNLQKRVTAILRRLKHFTNQWEEFMGTKDNIILVWLTEMDLQLTNVEHFSKSDFDDKMRQLNGFQREIMLNTSKIEQLIASGLHLIQKSEPEDAIILEEELEEFRSYCQEVFGRVARFHQRLTSWHPGLEDEKESSENEADSDHARGMQTDPWPKKTVQEGPLSQQSLCHLIPTSGAPERSGCETPVSVDSIPLEWDHTGDVGGSSSPEDEEEDSFFSALSDVEITEHPEAYLKMTTKALKAASGKSAETHIWHPSEHSVCRKHSYNQEEMVRSVLSNNEDSSTSYKPGNVKPISTRNMDDIKDISRILPSKDSQDSQNFISVSATEKQPGTIERWELLQVQDLSNKLRMKQTWQQWQQLNADLTNIDIWLDKMEEEMEGLQEEEPQPVNSIQAIEQRVKKLKDMFKAYNNYKALVLSVNLTSKDFKQTDSTGCKELQNRLRRVNLRWEKANILLENWKKNLQKALVHCQDFHEQNQKLLLWLAAAETRRHQAQVKEPNADPHRIQESQKELMQLEKELLERQLQVNTLQEIAAYLLVKPDGEKYIEANEKVHVIGKKLKQLLEGVSCDLKVSQGRQDVSTFQVNGEELDSGTYQLSEKSPVSKNKVDEKKILQSNTRSNVRMEEKEETDSFAPKKYAFFCRVLRAALPLQLFLLLLLFLASLIPVSEEDYSCTQTNNFARSFYPMLRYINGPPPT</sequence>
<feature type="coiled-coil region" evidence="15">
    <location>
        <begin position="4740"/>
        <end position="4774"/>
    </location>
</feature>
<evidence type="ECO:0000256" key="7">
    <source>
        <dbReference type="ARBA" id="ARBA00022989"/>
    </source>
</evidence>
<dbReference type="PROSITE" id="PS00020">
    <property type="entry name" value="ACTININ_2"/>
    <property type="match status" value="1"/>
</dbReference>
<evidence type="ECO:0000256" key="13">
    <source>
        <dbReference type="ARBA" id="ARBA00046312"/>
    </source>
</evidence>
<keyword evidence="4" id="KW-0597">Phosphoprotein</keyword>
<feature type="coiled-coil region" evidence="15">
    <location>
        <begin position="1445"/>
        <end position="1472"/>
    </location>
</feature>
<evidence type="ECO:0000256" key="12">
    <source>
        <dbReference type="ARBA" id="ARBA00023242"/>
    </source>
</evidence>
<feature type="compositionally biased region" description="Acidic residues" evidence="16">
    <location>
        <begin position="6227"/>
        <end position="6236"/>
    </location>
</feature>
<dbReference type="SMART" id="SM00033">
    <property type="entry name" value="CH"/>
    <property type="match status" value="2"/>
</dbReference>
<keyword evidence="9 14" id="KW-0472">Membrane</keyword>
<dbReference type="InterPro" id="IPR056887">
    <property type="entry name" value="SYNE1/2_dom"/>
</dbReference>
<evidence type="ECO:0000259" key="18">
    <source>
        <dbReference type="PROSITE" id="PS51049"/>
    </source>
</evidence>
<keyword evidence="3" id="KW-0963">Cytoplasm</keyword>
<feature type="region of interest" description="Disordered" evidence="16">
    <location>
        <begin position="4224"/>
        <end position="4252"/>
    </location>
</feature>
<feature type="compositionally biased region" description="Basic and acidic residues" evidence="16">
    <location>
        <begin position="942"/>
        <end position="952"/>
    </location>
</feature>
<dbReference type="RefSeq" id="XP_034289453.1">
    <property type="nucleotide sequence ID" value="XM_034433562.1"/>
</dbReference>
<keyword evidence="19" id="KW-1185">Reference proteome</keyword>
<dbReference type="SUPFAM" id="SSF46966">
    <property type="entry name" value="Spectrin repeat"/>
    <property type="match status" value="14"/>
</dbReference>
<dbReference type="KEGG" id="pgut:117675171"/>
<accession>A0A6P9D132</accession>
<dbReference type="FunFam" id="1.20.58.60:FF:000112">
    <property type="entry name" value="nesprin-1 isoform X4"/>
    <property type="match status" value="1"/>
</dbReference>
<evidence type="ECO:0000256" key="16">
    <source>
        <dbReference type="SAM" id="MobiDB-lite"/>
    </source>
</evidence>
<evidence type="ECO:0000256" key="4">
    <source>
        <dbReference type="ARBA" id="ARBA00022553"/>
    </source>
</evidence>
<evidence type="ECO:0000313" key="22">
    <source>
        <dbReference type="RefSeq" id="XP_034289454.1"/>
    </source>
</evidence>
<name>A0A6P9D132_PANGU</name>
<keyword evidence="8 15" id="KW-0175">Coiled coil</keyword>
<feature type="topological domain" description="Cytoplasmic" evidence="14">
    <location>
        <begin position="1"/>
        <end position="6741"/>
    </location>
</feature>
<evidence type="ECO:0000256" key="14">
    <source>
        <dbReference type="PROSITE-ProRule" id="PRU00385"/>
    </source>
</evidence>
<dbReference type="GO" id="GO:0003779">
    <property type="term" value="F:actin binding"/>
    <property type="evidence" value="ECO:0007669"/>
    <property type="project" value="UniProtKB-KW"/>
</dbReference>
<dbReference type="Gene3D" id="1.20.58.60">
    <property type="match status" value="10"/>
</dbReference>
<dbReference type="PROSITE" id="PS51049">
    <property type="entry name" value="KASH"/>
    <property type="match status" value="1"/>
</dbReference>
<dbReference type="SMART" id="SM00150">
    <property type="entry name" value="SPEC"/>
    <property type="match status" value="14"/>
</dbReference>
<dbReference type="InterPro" id="IPR057057">
    <property type="entry name" value="Spectrin_SYNE1"/>
</dbReference>
<feature type="coiled-coil region" evidence="15">
    <location>
        <begin position="3412"/>
        <end position="3456"/>
    </location>
</feature>
<dbReference type="FunFam" id="1.20.58.60:FF:000115">
    <property type="entry name" value="nesprin-2 isoform X2"/>
    <property type="match status" value="1"/>
</dbReference>